<evidence type="ECO:0000313" key="9">
    <source>
        <dbReference type="Proteomes" id="UP000219281"/>
    </source>
</evidence>
<feature type="domain" description="RagB/SusD" evidence="6">
    <location>
        <begin position="351"/>
        <end position="469"/>
    </location>
</feature>
<dbReference type="Proteomes" id="UP000219281">
    <property type="component" value="Unassembled WGS sequence"/>
</dbReference>
<comment type="subcellular location">
    <subcellularLocation>
        <location evidence="1">Cell outer membrane</location>
    </subcellularLocation>
</comment>
<evidence type="ECO:0000256" key="2">
    <source>
        <dbReference type="ARBA" id="ARBA00006275"/>
    </source>
</evidence>
<gene>
    <name evidence="8" type="ORF">SAMN06297358_2046</name>
</gene>
<dbReference type="OrthoDB" id="621570at2"/>
<dbReference type="InterPro" id="IPR033985">
    <property type="entry name" value="SusD-like_N"/>
</dbReference>
<keyword evidence="4" id="KW-0472">Membrane</keyword>
<dbReference type="Pfam" id="PF07980">
    <property type="entry name" value="SusD_RagB"/>
    <property type="match status" value="1"/>
</dbReference>
<dbReference type="GO" id="GO:0009279">
    <property type="term" value="C:cell outer membrane"/>
    <property type="evidence" value="ECO:0007669"/>
    <property type="project" value="UniProtKB-SubCell"/>
</dbReference>
<evidence type="ECO:0000313" key="8">
    <source>
        <dbReference type="EMBL" id="SOD15073.1"/>
    </source>
</evidence>
<dbReference type="InterPro" id="IPR012944">
    <property type="entry name" value="SusD_RagB_dom"/>
</dbReference>
<proteinExistence type="inferred from homology"/>
<dbReference type="PROSITE" id="PS51257">
    <property type="entry name" value="PROKAR_LIPOPROTEIN"/>
    <property type="match status" value="1"/>
</dbReference>
<name>A0A285ZZI1_9SPHI</name>
<dbReference type="InterPro" id="IPR011990">
    <property type="entry name" value="TPR-like_helical_dom_sf"/>
</dbReference>
<accession>A0A285ZZI1</accession>
<keyword evidence="5" id="KW-0998">Cell outer membrane</keyword>
<evidence type="ECO:0000259" key="7">
    <source>
        <dbReference type="Pfam" id="PF14322"/>
    </source>
</evidence>
<comment type="similarity">
    <text evidence="2">Belongs to the SusD family.</text>
</comment>
<reference evidence="9" key="1">
    <citation type="submission" date="2017-09" db="EMBL/GenBank/DDBJ databases">
        <authorList>
            <person name="Varghese N."/>
            <person name="Submissions S."/>
        </authorList>
    </citation>
    <scope>NUCLEOTIDE SEQUENCE [LARGE SCALE GENOMIC DNA]</scope>
    <source>
        <strain evidence="9">CGMCC 1.12803</strain>
    </source>
</reference>
<dbReference type="Pfam" id="PF14322">
    <property type="entry name" value="SusD-like_3"/>
    <property type="match status" value="1"/>
</dbReference>
<evidence type="ECO:0000256" key="5">
    <source>
        <dbReference type="ARBA" id="ARBA00023237"/>
    </source>
</evidence>
<keyword evidence="3" id="KW-0732">Signal</keyword>
<keyword evidence="9" id="KW-1185">Reference proteome</keyword>
<dbReference type="Gene3D" id="1.25.40.390">
    <property type="match status" value="1"/>
</dbReference>
<evidence type="ECO:0000256" key="3">
    <source>
        <dbReference type="ARBA" id="ARBA00022729"/>
    </source>
</evidence>
<dbReference type="SUPFAM" id="SSF48452">
    <property type="entry name" value="TPR-like"/>
    <property type="match status" value="1"/>
</dbReference>
<evidence type="ECO:0000259" key="6">
    <source>
        <dbReference type="Pfam" id="PF07980"/>
    </source>
</evidence>
<evidence type="ECO:0000256" key="1">
    <source>
        <dbReference type="ARBA" id="ARBA00004442"/>
    </source>
</evidence>
<protein>
    <submittedName>
        <fullName evidence="8">SusD family protein</fullName>
    </submittedName>
</protein>
<dbReference type="RefSeq" id="WP_097131530.1">
    <property type="nucleotide sequence ID" value="NZ_OCMT01000002.1"/>
</dbReference>
<organism evidence="8 9">
    <name type="scientific">Pedobacter xixiisoli</name>
    <dbReference type="NCBI Taxonomy" id="1476464"/>
    <lineage>
        <taxon>Bacteria</taxon>
        <taxon>Pseudomonadati</taxon>
        <taxon>Bacteroidota</taxon>
        <taxon>Sphingobacteriia</taxon>
        <taxon>Sphingobacteriales</taxon>
        <taxon>Sphingobacteriaceae</taxon>
        <taxon>Pedobacter</taxon>
    </lineage>
</organism>
<evidence type="ECO:0000256" key="4">
    <source>
        <dbReference type="ARBA" id="ARBA00023136"/>
    </source>
</evidence>
<dbReference type="EMBL" id="OCMT01000002">
    <property type="protein sequence ID" value="SOD15073.1"/>
    <property type="molecule type" value="Genomic_DNA"/>
</dbReference>
<dbReference type="CDD" id="cd08977">
    <property type="entry name" value="SusD"/>
    <property type="match status" value="1"/>
</dbReference>
<feature type="domain" description="SusD-like N-terminal" evidence="7">
    <location>
        <begin position="53"/>
        <end position="226"/>
    </location>
</feature>
<dbReference type="AlphaFoldDB" id="A0A285ZZI1"/>
<sequence>MRKSIHKILLSGALFITLVLSACEKMVEIDPPLNEVTISVVFASDKLAGNALAGMYTGLSTITTQTTGLAVNTSLQADDLMYIGANATYKETFENAYNTASSIQTSVFSELYQIIYRANAIIEGLAESSGASAQVKKQYTAEAKVVRAYCYFNLVNNFGGVPLVTTTDVTVSALLPKVEEAKIYEQIVKDLTEAKADLLADYSASGGTRLGVNKFVAAALLARVSLFTRDYPAAESNASEVIAATNLYSIIPTANMATGVWTKNNLESIWQMSSPLAVNNQYTVEAGTFLPAPTATAQFEIRPAFLSLFTSTDKRRQRWMTTYNVAGVPVVVPYKYKYTTNALAVAAGVVESPTVLRLAEQYLIRAEARARIGTNLTGAQADLNVIRDRAETAASTSLNGPTLVTEIIEELRKEFFCEQAHRWYTLKRIGQADVILGALKSSYVPEAKLLPIPNSAISANPNLKQNPGYQ</sequence>